<dbReference type="EMBL" id="WIXE01016602">
    <property type="protein sequence ID" value="KAK5972492.1"/>
    <property type="molecule type" value="Genomic_DNA"/>
</dbReference>
<keyword evidence="3" id="KW-1185">Reference proteome</keyword>
<organism evidence="2 3">
    <name type="scientific">Trichostrongylus colubriformis</name>
    <name type="common">Black scour worm</name>
    <dbReference type="NCBI Taxonomy" id="6319"/>
    <lineage>
        <taxon>Eukaryota</taxon>
        <taxon>Metazoa</taxon>
        <taxon>Ecdysozoa</taxon>
        <taxon>Nematoda</taxon>
        <taxon>Chromadorea</taxon>
        <taxon>Rhabditida</taxon>
        <taxon>Rhabditina</taxon>
        <taxon>Rhabditomorpha</taxon>
        <taxon>Strongyloidea</taxon>
        <taxon>Trichostrongylidae</taxon>
        <taxon>Trichostrongylus</taxon>
    </lineage>
</organism>
<dbReference type="AlphaFoldDB" id="A0AAN8FEB4"/>
<keyword evidence="1" id="KW-0175">Coiled coil</keyword>
<protein>
    <submittedName>
        <fullName evidence="2">Uncharacterized protein</fullName>
    </submittedName>
</protein>
<evidence type="ECO:0000313" key="3">
    <source>
        <dbReference type="Proteomes" id="UP001331761"/>
    </source>
</evidence>
<reference evidence="2 3" key="1">
    <citation type="submission" date="2019-10" db="EMBL/GenBank/DDBJ databases">
        <title>Assembly and Annotation for the nematode Trichostrongylus colubriformis.</title>
        <authorList>
            <person name="Martin J."/>
        </authorList>
    </citation>
    <scope>NUCLEOTIDE SEQUENCE [LARGE SCALE GENOMIC DNA]</scope>
    <source>
        <strain evidence="2">G859</strain>
        <tissue evidence="2">Whole worm</tissue>
    </source>
</reference>
<sequence length="155" mass="17412">MPKDSVINKPALKSLQNLEEKVLNANLNISAKLDNIADLAAKGKDKEAANLLVEMKKERKEQEALLKKQEEIVQELHKHVEEQAKAREYNNFHPQLLLHNAPAEFRCSFLCFAAGETSCEWCVLSVAAVLFVAAHCILNRSSVNRVPSSLIYFVI</sequence>
<dbReference type="Proteomes" id="UP001331761">
    <property type="component" value="Unassembled WGS sequence"/>
</dbReference>
<accession>A0AAN8FEB4</accession>
<comment type="caution">
    <text evidence="2">The sequence shown here is derived from an EMBL/GenBank/DDBJ whole genome shotgun (WGS) entry which is preliminary data.</text>
</comment>
<evidence type="ECO:0000313" key="2">
    <source>
        <dbReference type="EMBL" id="KAK5972492.1"/>
    </source>
</evidence>
<gene>
    <name evidence="2" type="ORF">GCK32_002272</name>
</gene>
<proteinExistence type="predicted"/>
<feature type="coiled-coil region" evidence="1">
    <location>
        <begin position="15"/>
        <end position="86"/>
    </location>
</feature>
<evidence type="ECO:0000256" key="1">
    <source>
        <dbReference type="SAM" id="Coils"/>
    </source>
</evidence>
<name>A0AAN8FEB4_TRICO</name>